<dbReference type="AlphaFoldDB" id="A0A1I2UBC0"/>
<dbReference type="RefSeq" id="WP_177232381.1">
    <property type="nucleotide sequence ID" value="NZ_FOPM01000009.1"/>
</dbReference>
<evidence type="ECO:0000256" key="1">
    <source>
        <dbReference type="SAM" id="Phobius"/>
    </source>
</evidence>
<evidence type="ECO:0000313" key="3">
    <source>
        <dbReference type="Proteomes" id="UP000199229"/>
    </source>
</evidence>
<name>A0A1I2UBC0_9HYPH</name>
<evidence type="ECO:0000313" key="2">
    <source>
        <dbReference type="EMBL" id="SFG73659.1"/>
    </source>
</evidence>
<dbReference type="EMBL" id="FOPM01000009">
    <property type="protein sequence ID" value="SFG73659.1"/>
    <property type="molecule type" value="Genomic_DNA"/>
</dbReference>
<proteinExistence type="predicted"/>
<keyword evidence="1" id="KW-0472">Membrane</keyword>
<organism evidence="2 3">
    <name type="scientific">Methylobacterium gossipiicola</name>
    <dbReference type="NCBI Taxonomy" id="582675"/>
    <lineage>
        <taxon>Bacteria</taxon>
        <taxon>Pseudomonadati</taxon>
        <taxon>Pseudomonadota</taxon>
        <taxon>Alphaproteobacteria</taxon>
        <taxon>Hyphomicrobiales</taxon>
        <taxon>Methylobacteriaceae</taxon>
        <taxon>Methylobacterium</taxon>
    </lineage>
</organism>
<sequence>MDGFYRGIEASLLGLTFLLGLGAVLLPTLPGAPVSLETRAAPFAVSLPMITVTAEP</sequence>
<keyword evidence="3" id="KW-1185">Reference proteome</keyword>
<dbReference type="STRING" id="582675.SAMN05192565_10999"/>
<gene>
    <name evidence="2" type="ORF">SAMN05192565_10999</name>
</gene>
<keyword evidence="1" id="KW-0812">Transmembrane</keyword>
<protein>
    <submittedName>
        <fullName evidence="2">Uncharacterized protein</fullName>
    </submittedName>
</protein>
<keyword evidence="1" id="KW-1133">Transmembrane helix</keyword>
<reference evidence="3" key="1">
    <citation type="submission" date="2016-10" db="EMBL/GenBank/DDBJ databases">
        <authorList>
            <person name="Varghese N."/>
            <person name="Submissions S."/>
        </authorList>
    </citation>
    <scope>NUCLEOTIDE SEQUENCE [LARGE SCALE GENOMIC DNA]</scope>
    <source>
        <strain evidence="3">Gh-105</strain>
    </source>
</reference>
<accession>A0A1I2UBC0</accession>
<feature type="transmembrane region" description="Helical" evidence="1">
    <location>
        <begin position="12"/>
        <end position="29"/>
    </location>
</feature>
<dbReference type="Proteomes" id="UP000199229">
    <property type="component" value="Unassembled WGS sequence"/>
</dbReference>